<reference evidence="2 3" key="1">
    <citation type="submission" date="2019-02" db="EMBL/GenBank/DDBJ databases">
        <title>Deep-cultivation of Planctomycetes and their phenomic and genomic characterization uncovers novel biology.</title>
        <authorList>
            <person name="Wiegand S."/>
            <person name="Jogler M."/>
            <person name="Boedeker C."/>
            <person name="Pinto D."/>
            <person name="Vollmers J."/>
            <person name="Rivas-Marin E."/>
            <person name="Kohn T."/>
            <person name="Peeters S.H."/>
            <person name="Heuer A."/>
            <person name="Rast P."/>
            <person name="Oberbeckmann S."/>
            <person name="Bunk B."/>
            <person name="Jeske O."/>
            <person name="Meyerdierks A."/>
            <person name="Storesund J.E."/>
            <person name="Kallscheuer N."/>
            <person name="Luecker S."/>
            <person name="Lage O.M."/>
            <person name="Pohl T."/>
            <person name="Merkel B.J."/>
            <person name="Hornburger P."/>
            <person name="Mueller R.-W."/>
            <person name="Bruemmer F."/>
            <person name="Labrenz M."/>
            <person name="Spormann A.M."/>
            <person name="Op den Camp H."/>
            <person name="Overmann J."/>
            <person name="Amann R."/>
            <person name="Jetten M.S.M."/>
            <person name="Mascher T."/>
            <person name="Medema M.H."/>
            <person name="Devos D.P."/>
            <person name="Kaster A.-K."/>
            <person name="Ovreas L."/>
            <person name="Rohde M."/>
            <person name="Galperin M.Y."/>
            <person name="Jogler C."/>
        </authorList>
    </citation>
    <scope>NUCLEOTIDE SEQUENCE [LARGE SCALE GENOMIC DNA]</scope>
    <source>
        <strain evidence="2 3">V22</strain>
    </source>
</reference>
<proteinExistence type="predicted"/>
<dbReference type="InterPro" id="IPR041698">
    <property type="entry name" value="Methyltransf_25"/>
</dbReference>
<dbReference type="PANTHER" id="PTHR42912:SF80">
    <property type="entry name" value="METHYLTRANSFERASE DOMAIN-CONTAINING PROTEIN"/>
    <property type="match status" value="1"/>
</dbReference>
<sequence length="221" mass="24662">MSDPTYSMEENRAFYNRLSASYDALADHDEHVARDEAVKFLDAQPGEKILEIGYGTGHALADLAKLVGDSGKVIGIDISDGMRDVAQARLEKEGVANRVELLVDDARKLSFEDDSFDAVIMTFTLELFEEADIAGVLAECRRILKPNGRLAVAGMNITPDGKHESMLTHLYKWLHRHFPHYIDCRPIDAVKFVEDAGFNITQKHEMEIWTLPVVSLVASNS</sequence>
<dbReference type="InterPro" id="IPR029063">
    <property type="entry name" value="SAM-dependent_MTases_sf"/>
</dbReference>
<evidence type="ECO:0000313" key="3">
    <source>
        <dbReference type="Proteomes" id="UP000319976"/>
    </source>
</evidence>
<keyword evidence="2" id="KW-0489">Methyltransferase</keyword>
<accession>A0A517TD58</accession>
<dbReference type="OrthoDB" id="282790at2"/>
<dbReference type="Pfam" id="PF13649">
    <property type="entry name" value="Methyltransf_25"/>
    <property type="match status" value="1"/>
</dbReference>
<dbReference type="PANTHER" id="PTHR42912">
    <property type="entry name" value="METHYLTRANSFERASE"/>
    <property type="match status" value="1"/>
</dbReference>
<dbReference type="EMBL" id="CP036316">
    <property type="protein sequence ID" value="QDT66298.1"/>
    <property type="molecule type" value="Genomic_DNA"/>
</dbReference>
<evidence type="ECO:0000313" key="2">
    <source>
        <dbReference type="EMBL" id="QDT66298.1"/>
    </source>
</evidence>
<evidence type="ECO:0000259" key="1">
    <source>
        <dbReference type="Pfam" id="PF13649"/>
    </source>
</evidence>
<dbReference type="EC" id="2.1.1.163" evidence="2"/>
<dbReference type="RefSeq" id="WP_145265281.1">
    <property type="nucleotide sequence ID" value="NZ_CP036316.1"/>
</dbReference>
<dbReference type="InterPro" id="IPR050508">
    <property type="entry name" value="Methyltransf_Superfamily"/>
</dbReference>
<organism evidence="2 3">
    <name type="scientific">Calycomorphotria hydatis</name>
    <dbReference type="NCBI Taxonomy" id="2528027"/>
    <lineage>
        <taxon>Bacteria</taxon>
        <taxon>Pseudomonadati</taxon>
        <taxon>Planctomycetota</taxon>
        <taxon>Planctomycetia</taxon>
        <taxon>Planctomycetales</taxon>
        <taxon>Planctomycetaceae</taxon>
        <taxon>Calycomorphotria</taxon>
    </lineage>
</organism>
<keyword evidence="2" id="KW-0808">Transferase</keyword>
<dbReference type="KEGG" id="chya:V22_35630"/>
<feature type="domain" description="Methyltransferase" evidence="1">
    <location>
        <begin position="49"/>
        <end position="148"/>
    </location>
</feature>
<gene>
    <name evidence="2" type="primary">ubiE_3</name>
    <name evidence="2" type="ORF">V22_35630</name>
</gene>
<keyword evidence="3" id="KW-1185">Reference proteome</keyword>
<dbReference type="SUPFAM" id="SSF53335">
    <property type="entry name" value="S-adenosyl-L-methionine-dependent methyltransferases"/>
    <property type="match status" value="1"/>
</dbReference>
<dbReference type="GO" id="GO:0043770">
    <property type="term" value="F:demethylmenaquinone methyltransferase activity"/>
    <property type="evidence" value="ECO:0007669"/>
    <property type="project" value="UniProtKB-EC"/>
</dbReference>
<dbReference type="GO" id="GO:0032259">
    <property type="term" value="P:methylation"/>
    <property type="evidence" value="ECO:0007669"/>
    <property type="project" value="UniProtKB-KW"/>
</dbReference>
<dbReference type="Gene3D" id="3.40.50.150">
    <property type="entry name" value="Vaccinia Virus protein VP39"/>
    <property type="match status" value="1"/>
</dbReference>
<dbReference type="Proteomes" id="UP000319976">
    <property type="component" value="Chromosome"/>
</dbReference>
<name>A0A517TD58_9PLAN</name>
<protein>
    <submittedName>
        <fullName evidence="2">Demethylmenaquinone methyltransferase</fullName>
        <ecNumber evidence="2">2.1.1.163</ecNumber>
    </submittedName>
</protein>
<dbReference type="AlphaFoldDB" id="A0A517TD58"/>
<dbReference type="CDD" id="cd02440">
    <property type="entry name" value="AdoMet_MTases"/>
    <property type="match status" value="1"/>
</dbReference>